<evidence type="ECO:0000313" key="14">
    <source>
        <dbReference type="Proteomes" id="UP000789390"/>
    </source>
</evidence>
<dbReference type="PANTHER" id="PTHR11999">
    <property type="entry name" value="GROUP II PYRIDOXAL-5-PHOSPHATE DECARBOXYLASE"/>
    <property type="match status" value="1"/>
</dbReference>
<protein>
    <recommendedName>
        <fullName evidence="9">Aromatic-L-amino-acid decarboxylase</fullName>
        <ecNumber evidence="8">4.1.1.28</ecNumber>
    </recommendedName>
    <alternativeName>
        <fullName evidence="10">DOPA decarboxylase</fullName>
    </alternativeName>
</protein>
<dbReference type="Proteomes" id="UP000789390">
    <property type="component" value="Unassembled WGS sequence"/>
</dbReference>
<dbReference type="PROSITE" id="PS00392">
    <property type="entry name" value="DDC_GAD_HDC_YDC"/>
    <property type="match status" value="1"/>
</dbReference>
<evidence type="ECO:0000256" key="2">
    <source>
        <dbReference type="ARBA" id="ARBA00009533"/>
    </source>
</evidence>
<comment type="subunit">
    <text evidence="3">Homodimer.</text>
</comment>
<dbReference type="CDD" id="cd06450">
    <property type="entry name" value="DOPA_deC_like"/>
    <property type="match status" value="1"/>
</dbReference>
<dbReference type="GO" id="GO:0042427">
    <property type="term" value="P:serotonin biosynthetic process"/>
    <property type="evidence" value="ECO:0007669"/>
    <property type="project" value="TreeGrafter"/>
</dbReference>
<keyword evidence="5" id="KW-0210">Decarboxylase</keyword>
<comment type="cofactor">
    <cofactor evidence="1 11 12">
        <name>pyridoxal 5'-phosphate</name>
        <dbReference type="ChEBI" id="CHEBI:597326"/>
    </cofactor>
</comment>
<dbReference type="GO" id="GO:0005737">
    <property type="term" value="C:cytoplasm"/>
    <property type="evidence" value="ECO:0007669"/>
    <property type="project" value="TreeGrafter"/>
</dbReference>
<sequence length="488" mass="54942">MDGQQFRSAAHEMIDFIIDYQENIRNRRVLPTVQPSYIREMIPAAAPELGEPWQVIFQDIERVIMPGVTHWQSPHFHAYCPSGHSWPSILADILSDGIGCLGFSWIASPACTDLEVVMMDWLGQLLGLPSQFLACSGGTGGGVIQGTASEATLVALLAAKAKTINRFKSIDSDVDESQIVGRLIAYSSDQSHSSVERAGILAGVRVRLLPSDELFSLRGETLKLAMEEDKAKGFIPFFVTATLGTTQSCAFDDLSEIGPVCHQFENIWLHVDAAYAGSAFICDEYRHYLNGLELADSFNFNPHKWLLVNFDCSAMWLKNANDVVDSFKLDPVYLKSDRQQGQSPDYRHWQIPFGRRFRSLKLWFVMRSYGAEGLRAHIRQQIKLACEFHQLVAKDDRFEIPVPPAMGLVCFRMKGENSLNTTLLKRINDAGRIHMVPAKLRGQFTLRLAVCSRYTESRDIVLTWQEIERHADFLMGQQLKKFFSTAVA</sequence>
<feature type="modified residue" description="N6-(pyridoxal phosphate)lysine" evidence="11">
    <location>
        <position position="304"/>
    </location>
</feature>
<dbReference type="GO" id="GO:0019752">
    <property type="term" value="P:carboxylic acid metabolic process"/>
    <property type="evidence" value="ECO:0007669"/>
    <property type="project" value="InterPro"/>
</dbReference>
<reference evidence="13" key="1">
    <citation type="submission" date="2021-11" db="EMBL/GenBank/DDBJ databases">
        <authorList>
            <person name="Schell T."/>
        </authorList>
    </citation>
    <scope>NUCLEOTIDE SEQUENCE</scope>
    <source>
        <strain evidence="13">M5</strain>
    </source>
</reference>
<comment type="caution">
    <text evidence="13">The sequence shown here is derived from an EMBL/GenBank/DDBJ whole genome shotgun (WGS) entry which is preliminary data.</text>
</comment>
<dbReference type="EC" id="4.1.1.28" evidence="8"/>
<name>A0A8J2RH65_9CRUS</name>
<accession>A0A8J2RH65</accession>
<evidence type="ECO:0000256" key="6">
    <source>
        <dbReference type="ARBA" id="ARBA00022898"/>
    </source>
</evidence>
<evidence type="ECO:0000256" key="12">
    <source>
        <dbReference type="RuleBase" id="RU000382"/>
    </source>
</evidence>
<evidence type="ECO:0000256" key="5">
    <source>
        <dbReference type="ARBA" id="ARBA00022793"/>
    </source>
</evidence>
<keyword evidence="14" id="KW-1185">Reference proteome</keyword>
<dbReference type="Gene3D" id="3.90.1150.10">
    <property type="entry name" value="Aspartate Aminotransferase, domain 1"/>
    <property type="match status" value="1"/>
</dbReference>
<dbReference type="PRINTS" id="PR00800">
    <property type="entry name" value="YHDCRBOXLASE"/>
</dbReference>
<comment type="similarity">
    <text evidence="2 12">Belongs to the group II decarboxylase family.</text>
</comment>
<evidence type="ECO:0000256" key="10">
    <source>
        <dbReference type="ARBA" id="ARBA00041275"/>
    </source>
</evidence>
<dbReference type="InterPro" id="IPR015422">
    <property type="entry name" value="PyrdxlP-dep_Trfase_small"/>
</dbReference>
<dbReference type="GO" id="GO:0006520">
    <property type="term" value="P:amino acid metabolic process"/>
    <property type="evidence" value="ECO:0007669"/>
    <property type="project" value="InterPro"/>
</dbReference>
<keyword evidence="6 11" id="KW-0663">Pyridoxal phosphate</keyword>
<dbReference type="Gene3D" id="1.20.1340.10">
    <property type="entry name" value="dopa decarboxylase, N-terminal domain"/>
    <property type="match status" value="1"/>
</dbReference>
<dbReference type="AlphaFoldDB" id="A0A8J2RH65"/>
<dbReference type="GO" id="GO:0030170">
    <property type="term" value="F:pyridoxal phosphate binding"/>
    <property type="evidence" value="ECO:0007669"/>
    <property type="project" value="InterPro"/>
</dbReference>
<dbReference type="OrthoDB" id="639767at2759"/>
<dbReference type="Pfam" id="PF00282">
    <property type="entry name" value="Pyridoxal_deC"/>
    <property type="match status" value="1"/>
</dbReference>
<dbReference type="InterPro" id="IPR021115">
    <property type="entry name" value="Pyridoxal-P_BS"/>
</dbReference>
<keyword evidence="7 12" id="KW-0456">Lyase</keyword>
<organism evidence="13 14">
    <name type="scientific">Daphnia galeata</name>
    <dbReference type="NCBI Taxonomy" id="27404"/>
    <lineage>
        <taxon>Eukaryota</taxon>
        <taxon>Metazoa</taxon>
        <taxon>Ecdysozoa</taxon>
        <taxon>Arthropoda</taxon>
        <taxon>Crustacea</taxon>
        <taxon>Branchiopoda</taxon>
        <taxon>Diplostraca</taxon>
        <taxon>Cladocera</taxon>
        <taxon>Anomopoda</taxon>
        <taxon>Daphniidae</taxon>
        <taxon>Daphnia</taxon>
    </lineage>
</organism>
<evidence type="ECO:0000256" key="4">
    <source>
        <dbReference type="ARBA" id="ARBA00022584"/>
    </source>
</evidence>
<evidence type="ECO:0000256" key="3">
    <source>
        <dbReference type="ARBA" id="ARBA00011738"/>
    </source>
</evidence>
<dbReference type="PANTHER" id="PTHR11999:SF167">
    <property type="entry name" value="AROMATIC-L-AMINO-ACID DECARBOXYLASE"/>
    <property type="match status" value="1"/>
</dbReference>
<dbReference type="InterPro" id="IPR002129">
    <property type="entry name" value="PyrdxlP-dep_de-COase"/>
</dbReference>
<gene>
    <name evidence="13" type="ORF">DGAL_LOCUS4480</name>
</gene>
<evidence type="ECO:0000256" key="7">
    <source>
        <dbReference type="ARBA" id="ARBA00023239"/>
    </source>
</evidence>
<evidence type="ECO:0000256" key="9">
    <source>
        <dbReference type="ARBA" id="ARBA00040968"/>
    </source>
</evidence>
<evidence type="ECO:0000313" key="13">
    <source>
        <dbReference type="EMBL" id="CAH0102102.1"/>
    </source>
</evidence>
<keyword evidence="4" id="KW-0127">Catecholamine biosynthesis</keyword>
<dbReference type="EMBL" id="CAKKLH010000073">
    <property type="protein sequence ID" value="CAH0102102.1"/>
    <property type="molecule type" value="Genomic_DNA"/>
</dbReference>
<dbReference type="GO" id="GO:0004058">
    <property type="term" value="F:aromatic-L-amino-acid decarboxylase activity"/>
    <property type="evidence" value="ECO:0007669"/>
    <property type="project" value="UniProtKB-EC"/>
</dbReference>
<dbReference type="InterPro" id="IPR015424">
    <property type="entry name" value="PyrdxlP-dep_Trfase"/>
</dbReference>
<dbReference type="FunFam" id="1.20.1340.10:FF:000001">
    <property type="entry name" value="Histidine decarboxylase"/>
    <property type="match status" value="1"/>
</dbReference>
<dbReference type="InterPro" id="IPR015421">
    <property type="entry name" value="PyrdxlP-dep_Trfase_major"/>
</dbReference>
<dbReference type="Gene3D" id="3.40.640.10">
    <property type="entry name" value="Type I PLP-dependent aspartate aminotransferase-like (Major domain)"/>
    <property type="match status" value="1"/>
</dbReference>
<evidence type="ECO:0000256" key="1">
    <source>
        <dbReference type="ARBA" id="ARBA00001933"/>
    </source>
</evidence>
<evidence type="ECO:0000256" key="11">
    <source>
        <dbReference type="PIRSR" id="PIRSR602129-50"/>
    </source>
</evidence>
<dbReference type="GO" id="GO:0042423">
    <property type="term" value="P:catecholamine biosynthetic process"/>
    <property type="evidence" value="ECO:0007669"/>
    <property type="project" value="UniProtKB-KW"/>
</dbReference>
<evidence type="ECO:0000256" key="8">
    <source>
        <dbReference type="ARBA" id="ARBA00038886"/>
    </source>
</evidence>
<proteinExistence type="inferred from homology"/>
<dbReference type="FunFam" id="3.40.640.10:FF:000025">
    <property type="entry name" value="Histidine decarboxylase"/>
    <property type="match status" value="1"/>
</dbReference>
<dbReference type="InterPro" id="IPR010977">
    <property type="entry name" value="Aromatic_deC"/>
</dbReference>
<dbReference type="SUPFAM" id="SSF53383">
    <property type="entry name" value="PLP-dependent transferases"/>
    <property type="match status" value="1"/>
</dbReference>